<gene>
    <name evidence="3" type="ORF">JKG68_24335</name>
</gene>
<dbReference type="RefSeq" id="WP_202063926.1">
    <property type="nucleotide sequence ID" value="NZ_JAEQMY010000062.1"/>
</dbReference>
<reference evidence="3" key="1">
    <citation type="submission" date="2021-01" db="EMBL/GenBank/DDBJ databases">
        <title>Microvirga sp.</title>
        <authorList>
            <person name="Kim M.K."/>
        </authorList>
    </citation>
    <scope>NUCLEOTIDE SEQUENCE</scope>
    <source>
        <strain evidence="3">5420S-16</strain>
    </source>
</reference>
<keyword evidence="1" id="KW-0732">Signal</keyword>
<proteinExistence type="predicted"/>
<name>A0A936ZH31_9HYPH</name>
<evidence type="ECO:0000313" key="4">
    <source>
        <dbReference type="Proteomes" id="UP000605848"/>
    </source>
</evidence>
<evidence type="ECO:0000313" key="3">
    <source>
        <dbReference type="EMBL" id="MBL0407067.1"/>
    </source>
</evidence>
<dbReference type="Proteomes" id="UP000605848">
    <property type="component" value="Unassembled WGS sequence"/>
</dbReference>
<keyword evidence="4" id="KW-1185">Reference proteome</keyword>
<sequence length="104" mass="9936">MRKLALGLSATALLLAPHLAFAQEGTAAGVATGAVTGAIVGGPVGAVIGAGVGGIAGGAAEQNAKARSGSEVVVVPDPATTGSIRQRTCAVDTLGNQSCTEVVR</sequence>
<protein>
    <recommendedName>
        <fullName evidence="2">YMGG-like Gly-zipper domain-containing protein</fullName>
    </recommendedName>
</protein>
<feature type="chain" id="PRO_5037253888" description="YMGG-like Gly-zipper domain-containing protein" evidence="1">
    <location>
        <begin position="23"/>
        <end position="104"/>
    </location>
</feature>
<comment type="caution">
    <text evidence="3">The sequence shown here is derived from an EMBL/GenBank/DDBJ whole genome shotgun (WGS) entry which is preliminary data.</text>
</comment>
<feature type="signal peptide" evidence="1">
    <location>
        <begin position="1"/>
        <end position="22"/>
    </location>
</feature>
<organism evidence="3 4">
    <name type="scientific">Microvirga aerilata</name>
    <dbReference type="NCBI Taxonomy" id="670292"/>
    <lineage>
        <taxon>Bacteria</taxon>
        <taxon>Pseudomonadati</taxon>
        <taxon>Pseudomonadota</taxon>
        <taxon>Alphaproteobacteria</taxon>
        <taxon>Hyphomicrobiales</taxon>
        <taxon>Methylobacteriaceae</taxon>
        <taxon>Microvirga</taxon>
    </lineage>
</organism>
<accession>A0A936ZH31</accession>
<evidence type="ECO:0000256" key="1">
    <source>
        <dbReference type="SAM" id="SignalP"/>
    </source>
</evidence>
<feature type="domain" description="YMGG-like Gly-zipper" evidence="2">
    <location>
        <begin position="23"/>
        <end position="61"/>
    </location>
</feature>
<dbReference type="EMBL" id="JAEQMY010000062">
    <property type="protein sequence ID" value="MBL0407067.1"/>
    <property type="molecule type" value="Genomic_DNA"/>
</dbReference>
<evidence type="ECO:0000259" key="2">
    <source>
        <dbReference type="Pfam" id="PF13441"/>
    </source>
</evidence>
<dbReference type="Pfam" id="PF13441">
    <property type="entry name" value="Gly-zipper_YMGG"/>
    <property type="match status" value="1"/>
</dbReference>
<dbReference type="InterPro" id="IPR027367">
    <property type="entry name" value="Gly-zipper_YMGG"/>
</dbReference>
<dbReference type="AlphaFoldDB" id="A0A936ZH31"/>